<organism evidence="1 2">
    <name type="scientific">Pseudomonas violetae</name>
    <dbReference type="NCBI Taxonomy" id="2915813"/>
    <lineage>
        <taxon>Bacteria</taxon>
        <taxon>Pseudomonadati</taxon>
        <taxon>Pseudomonadota</taxon>
        <taxon>Gammaproteobacteria</taxon>
        <taxon>Pseudomonadales</taxon>
        <taxon>Pseudomonadaceae</taxon>
        <taxon>Pseudomonas</taxon>
    </lineage>
</organism>
<dbReference type="Proteomes" id="UP001299876">
    <property type="component" value="Unassembled WGS sequence"/>
</dbReference>
<name>A0ABT0EU27_9PSED</name>
<keyword evidence="2" id="KW-1185">Reference proteome</keyword>
<proteinExistence type="predicted"/>
<accession>A0ABT0EU27</accession>
<reference evidence="1 2" key="1">
    <citation type="submission" date="2022-02" db="EMBL/GenBank/DDBJ databases">
        <title>Comparative genomics of the first Antarctic Pseudomonas spp. capable of biotransforming 2,4,6-Trinitrotoluene.</title>
        <authorList>
            <person name="Cabrera M.A."/>
            <person name="Marquez S.L."/>
            <person name="Perez-Donoso J.M."/>
        </authorList>
    </citation>
    <scope>NUCLEOTIDE SEQUENCE [LARGE SCALE GENOMIC DNA]</scope>
    <source>
        <strain evidence="1 2">TNT19</strain>
    </source>
</reference>
<evidence type="ECO:0000313" key="1">
    <source>
        <dbReference type="EMBL" id="MCK1789238.1"/>
    </source>
</evidence>
<comment type="caution">
    <text evidence="1">The sequence shown here is derived from an EMBL/GenBank/DDBJ whole genome shotgun (WGS) entry which is preliminary data.</text>
</comment>
<dbReference type="RefSeq" id="WP_247287621.1">
    <property type="nucleotide sequence ID" value="NZ_JAKNRW010000002.1"/>
</dbReference>
<dbReference type="EMBL" id="JAKNRW010000002">
    <property type="protein sequence ID" value="MCK1789238.1"/>
    <property type="molecule type" value="Genomic_DNA"/>
</dbReference>
<protein>
    <submittedName>
        <fullName evidence="1">Uncharacterized protein</fullName>
    </submittedName>
</protein>
<sequence length="83" mass="9025">MDVSFSVGGAAAAEQAREQARLQTRQKALAVMQARHDIDRAQFDQSYSTKAGQLNALLERDVSAVVDPTVCIQFTQGNITICI</sequence>
<evidence type="ECO:0000313" key="2">
    <source>
        <dbReference type="Proteomes" id="UP001299876"/>
    </source>
</evidence>
<gene>
    <name evidence="1" type="ORF">L9059_03415</name>
</gene>